<reference evidence="2" key="1">
    <citation type="submission" date="2016-10" db="EMBL/GenBank/DDBJ databases">
        <title>Sequence of Gallionella enrichment culture.</title>
        <authorList>
            <person name="Poehlein A."/>
            <person name="Muehling M."/>
            <person name="Daniel R."/>
        </authorList>
    </citation>
    <scope>NUCLEOTIDE SEQUENCE</scope>
</reference>
<evidence type="ECO:0000313" key="2">
    <source>
        <dbReference type="EMBL" id="OIQ84291.1"/>
    </source>
</evidence>
<evidence type="ECO:0000256" key="1">
    <source>
        <dbReference type="SAM" id="MobiDB-lite"/>
    </source>
</evidence>
<feature type="region of interest" description="Disordered" evidence="1">
    <location>
        <begin position="1"/>
        <end position="31"/>
    </location>
</feature>
<dbReference type="AlphaFoldDB" id="A0A1J5R3J5"/>
<organism evidence="2">
    <name type="scientific">mine drainage metagenome</name>
    <dbReference type="NCBI Taxonomy" id="410659"/>
    <lineage>
        <taxon>unclassified sequences</taxon>
        <taxon>metagenomes</taxon>
        <taxon>ecological metagenomes</taxon>
    </lineage>
</organism>
<protein>
    <submittedName>
        <fullName evidence="2">Uncharacterized protein</fullName>
    </submittedName>
</protein>
<dbReference type="EMBL" id="MLJW01000629">
    <property type="protein sequence ID" value="OIQ84291.1"/>
    <property type="molecule type" value="Genomic_DNA"/>
</dbReference>
<gene>
    <name evidence="2" type="ORF">GALL_338880</name>
</gene>
<name>A0A1J5R3J5_9ZZZZ</name>
<comment type="caution">
    <text evidence="2">The sequence shown here is derived from an EMBL/GenBank/DDBJ whole genome shotgun (WGS) entry which is preliminary data.</text>
</comment>
<accession>A0A1J5R3J5</accession>
<sequence>MALATCITPGTAPAIPRQIGAHPPTRSRSHSEPLDALAELLGYVKGWARHHRMADVVQAMDDAHALLRAGRIQSAGVHHG</sequence>
<proteinExistence type="predicted"/>